<feature type="domain" description="HTH myb-type" evidence="9">
    <location>
        <begin position="54"/>
        <end position="122"/>
    </location>
</feature>
<accession>A0A6N2KKT2</accession>
<evidence type="ECO:0000259" key="9">
    <source>
        <dbReference type="PROSITE" id="PS51294"/>
    </source>
</evidence>
<dbReference type="AlphaFoldDB" id="A0A6N2KKT2"/>
<feature type="domain" description="Myb-like" evidence="8">
    <location>
        <begin position="54"/>
        <end position="122"/>
    </location>
</feature>
<evidence type="ECO:0000256" key="4">
    <source>
        <dbReference type="ARBA" id="ARBA00023125"/>
    </source>
</evidence>
<feature type="domain" description="Myb-like" evidence="8">
    <location>
        <begin position="385"/>
        <end position="435"/>
    </location>
</feature>
<dbReference type="EMBL" id="CAADRP010000247">
    <property type="protein sequence ID" value="VFU25676.1"/>
    <property type="molecule type" value="Genomic_DNA"/>
</dbReference>
<comment type="subcellular location">
    <subcellularLocation>
        <location evidence="1">Nucleus</location>
    </subcellularLocation>
</comment>
<dbReference type="InterPro" id="IPR009057">
    <property type="entry name" value="Homeodomain-like_sf"/>
</dbReference>
<dbReference type="InterPro" id="IPR017930">
    <property type="entry name" value="Myb_dom"/>
</dbReference>
<dbReference type="PROSITE" id="PS51294">
    <property type="entry name" value="HTH_MYB"/>
    <property type="match status" value="4"/>
</dbReference>
<gene>
    <name evidence="10" type="ORF">SVIM_LOCUS62468</name>
</gene>
<feature type="domain" description="HTH myb-type" evidence="9">
    <location>
        <begin position="123"/>
        <end position="177"/>
    </location>
</feature>
<sequence length="622" mass="69734">MAAFKSIIPGRLFIAAITKSDTLFLLYMSPILDITSVLGKMGCKSSDKPRQKQKLKHRKGLWSPEEDQRLRNHVLKHGHGCWSSVPINAVPDDEAVVLSDHCTNAGLQRTGKSCRLRWINYLRPGLKRGAFSTQEEETILTLHLMLGNKWSQIAHHLPGRTDNEIKNHWHSYLKKKMFKAEEMESPNKTQSASSNSDSIESSMNTEKPSTDIDRSVPQMFDSLTEPNRGSLLPKVMFAEWLSLESFASSGESVVSKSTFDHNPSFQDSFMHDYLLEGAFGGEYQNSLSDGSSGNFFSSEFIFESQSPGNEFVFSSGEDLCIEKMGRGPCCDKDGVKKGPWTPEEDQLLVQYIQKHGLGCWRSLPKNAGLLRCGKSCRLRWTNYLRPDIKRGPFSPAEEATIVHLHGMLGNKWAYMASQLPGRTDNEIKNFWNTHLKKRLTSIGPKLKINQSSSSSEPINIKCESPSTRHMVQWESARVEAEARLSMQSLLLKSKSTDKSHPDIFLQLWKSEVGEAFRIIEEKDGKTSESIVSDTPLSIKNEPVLLDDTVSPMPSKTTTVIETTQGQEEDTCKPNEDVMTVSDSIGSNEFADSTDTALKLLLDFPGGNDMEFIGEESEFFQLP</sequence>
<feature type="domain" description="HTH myb-type" evidence="9">
    <location>
        <begin position="389"/>
        <end position="439"/>
    </location>
</feature>
<dbReference type="PANTHER" id="PTHR47997:SF11">
    <property type="entry name" value="TRANSCRIPTION FACTOR LAF1"/>
    <property type="match status" value="1"/>
</dbReference>
<proteinExistence type="predicted"/>
<dbReference type="InterPro" id="IPR001005">
    <property type="entry name" value="SANT/Myb"/>
</dbReference>
<evidence type="ECO:0000259" key="8">
    <source>
        <dbReference type="PROSITE" id="PS50090"/>
    </source>
</evidence>
<evidence type="ECO:0000256" key="1">
    <source>
        <dbReference type="ARBA" id="ARBA00004123"/>
    </source>
</evidence>
<dbReference type="GO" id="GO:0005634">
    <property type="term" value="C:nucleus"/>
    <property type="evidence" value="ECO:0007669"/>
    <property type="project" value="UniProtKB-SubCell"/>
</dbReference>
<dbReference type="Gene3D" id="1.10.10.60">
    <property type="entry name" value="Homeodomain-like"/>
    <property type="match status" value="4"/>
</dbReference>
<feature type="domain" description="Myb-like" evidence="8">
    <location>
        <begin position="332"/>
        <end position="384"/>
    </location>
</feature>
<keyword evidence="3" id="KW-0805">Transcription regulation</keyword>
<keyword evidence="2" id="KW-0677">Repeat</keyword>
<dbReference type="FunFam" id="1.10.10.60:FF:000001">
    <property type="entry name" value="MYB-related transcription factor"/>
    <property type="match status" value="1"/>
</dbReference>
<dbReference type="SUPFAM" id="SSF46689">
    <property type="entry name" value="Homeodomain-like"/>
    <property type="match status" value="2"/>
</dbReference>
<dbReference type="CDD" id="cd00167">
    <property type="entry name" value="SANT"/>
    <property type="match status" value="3"/>
</dbReference>
<evidence type="ECO:0000256" key="6">
    <source>
        <dbReference type="ARBA" id="ARBA00023242"/>
    </source>
</evidence>
<reference evidence="10" key="1">
    <citation type="submission" date="2019-03" db="EMBL/GenBank/DDBJ databases">
        <authorList>
            <person name="Mank J."/>
            <person name="Almeida P."/>
        </authorList>
    </citation>
    <scope>NUCLEOTIDE SEQUENCE</scope>
    <source>
        <strain evidence="10">78183</strain>
    </source>
</reference>
<dbReference type="GO" id="GO:0003677">
    <property type="term" value="F:DNA binding"/>
    <property type="evidence" value="ECO:0007669"/>
    <property type="project" value="UniProtKB-KW"/>
</dbReference>
<evidence type="ECO:0000256" key="2">
    <source>
        <dbReference type="ARBA" id="ARBA00022737"/>
    </source>
</evidence>
<dbReference type="SMART" id="SM00717">
    <property type="entry name" value="SANT"/>
    <property type="match status" value="4"/>
</dbReference>
<name>A0A6N2KKT2_SALVM</name>
<feature type="domain" description="Myb-like" evidence="8">
    <location>
        <begin position="123"/>
        <end position="173"/>
    </location>
</feature>
<dbReference type="PROSITE" id="PS50090">
    <property type="entry name" value="MYB_LIKE"/>
    <property type="match status" value="4"/>
</dbReference>
<organism evidence="10">
    <name type="scientific">Salix viminalis</name>
    <name type="common">Common osier</name>
    <name type="synonym">Basket willow</name>
    <dbReference type="NCBI Taxonomy" id="40686"/>
    <lineage>
        <taxon>Eukaryota</taxon>
        <taxon>Viridiplantae</taxon>
        <taxon>Streptophyta</taxon>
        <taxon>Embryophyta</taxon>
        <taxon>Tracheophyta</taxon>
        <taxon>Spermatophyta</taxon>
        <taxon>Magnoliopsida</taxon>
        <taxon>eudicotyledons</taxon>
        <taxon>Gunneridae</taxon>
        <taxon>Pentapetalae</taxon>
        <taxon>rosids</taxon>
        <taxon>fabids</taxon>
        <taxon>Malpighiales</taxon>
        <taxon>Salicaceae</taxon>
        <taxon>Saliceae</taxon>
        <taxon>Salix</taxon>
    </lineage>
</organism>
<keyword evidence="6" id="KW-0539">Nucleus</keyword>
<dbReference type="FunFam" id="1.10.10.60:FF:000371">
    <property type="entry name" value="MYB transcription factor"/>
    <property type="match status" value="1"/>
</dbReference>
<dbReference type="PANTHER" id="PTHR47997">
    <property type="entry name" value="MYB DOMAIN PROTEIN 55"/>
    <property type="match status" value="1"/>
</dbReference>
<protein>
    <submittedName>
        <fullName evidence="10">Uncharacterized protein</fullName>
    </submittedName>
</protein>
<dbReference type="Pfam" id="PF00249">
    <property type="entry name" value="Myb_DNA-binding"/>
    <property type="match status" value="4"/>
</dbReference>
<dbReference type="InterPro" id="IPR051953">
    <property type="entry name" value="Plant_SW-associated_TFs"/>
</dbReference>
<evidence type="ECO:0000256" key="5">
    <source>
        <dbReference type="ARBA" id="ARBA00023163"/>
    </source>
</evidence>
<keyword evidence="4" id="KW-0238">DNA-binding</keyword>
<evidence type="ECO:0000256" key="7">
    <source>
        <dbReference type="SAM" id="MobiDB-lite"/>
    </source>
</evidence>
<evidence type="ECO:0000256" key="3">
    <source>
        <dbReference type="ARBA" id="ARBA00023015"/>
    </source>
</evidence>
<feature type="domain" description="HTH myb-type" evidence="9">
    <location>
        <begin position="332"/>
        <end position="388"/>
    </location>
</feature>
<feature type="compositionally biased region" description="Low complexity" evidence="7">
    <location>
        <begin position="191"/>
        <end position="202"/>
    </location>
</feature>
<feature type="region of interest" description="Disordered" evidence="7">
    <location>
        <begin position="181"/>
        <end position="214"/>
    </location>
</feature>
<evidence type="ECO:0000313" key="10">
    <source>
        <dbReference type="EMBL" id="VFU25676.1"/>
    </source>
</evidence>
<keyword evidence="5" id="KW-0804">Transcription</keyword>